<sequence length="498" mass="55077">MLIHQRLDRTAERIPDKSAVISRTESISYYELQRYSLRLAEWLALQGVCRGDRIVLQLPSSVPLVGLIVAASRIGAIFVPVHEETKQGNLEHILMDAEPKIWITANTQTLEPSVPLQSIKSYTIQDIREAATQCAGDELTGETYAGSLPACLIYTSGSTGKPKAIVSTHDNIAFSTDAIQQCLQYRENDVIGNFLPLSFDYGLYQVFLAFNVGAAVALGSPADTGPYIVQRLSAWKVTCLPALPNLFHSLLTMGRRDASSLSALRMITNTGARLPDSYIMGMKQMLPDCLIYVMYGLTECKRVSILDPADYSRKSKSVGKPLPGTACYIVDEQHSIVPFGTVGQLVVKGPHVTPGYWNSPDQTDRSFRMWGTEGERCLFTGDQCSMDEEGYLYFHGRNDDIYKQNGFRVSAIEVEQAAGSIPGVTRTALIPPEGEEKATLILSSTLTVADIRERLSDLLEGYKMPEHIVLLEQFPITGNGKYDKKKLRDWIEGVKHGL</sequence>
<dbReference type="AlphaFoldDB" id="A0A2V2YWM2"/>
<dbReference type="PROSITE" id="PS00455">
    <property type="entry name" value="AMP_BINDING"/>
    <property type="match status" value="1"/>
</dbReference>
<feature type="domain" description="AMP-dependent synthetase/ligase" evidence="2">
    <location>
        <begin position="7"/>
        <end position="357"/>
    </location>
</feature>
<name>A0A2V2YWM2_9BACL</name>
<dbReference type="InterPro" id="IPR020845">
    <property type="entry name" value="AMP-binding_CS"/>
</dbReference>
<comment type="caution">
    <text evidence="3">The sequence shown here is derived from an EMBL/GenBank/DDBJ whole genome shotgun (WGS) entry which is preliminary data.</text>
</comment>
<keyword evidence="1" id="KW-0677">Repeat</keyword>
<dbReference type="OrthoDB" id="9757771at2"/>
<evidence type="ECO:0000313" key="3">
    <source>
        <dbReference type="EMBL" id="PWW06132.1"/>
    </source>
</evidence>
<accession>A0A2V2YWM2</accession>
<dbReference type="GO" id="GO:0016874">
    <property type="term" value="F:ligase activity"/>
    <property type="evidence" value="ECO:0007669"/>
    <property type="project" value="UniProtKB-KW"/>
</dbReference>
<dbReference type="GO" id="GO:0044550">
    <property type="term" value="P:secondary metabolite biosynthetic process"/>
    <property type="evidence" value="ECO:0007669"/>
    <property type="project" value="TreeGrafter"/>
</dbReference>
<dbReference type="GO" id="GO:0031177">
    <property type="term" value="F:phosphopantetheine binding"/>
    <property type="evidence" value="ECO:0007669"/>
    <property type="project" value="TreeGrafter"/>
</dbReference>
<dbReference type="InterPro" id="IPR042099">
    <property type="entry name" value="ANL_N_sf"/>
</dbReference>
<dbReference type="RefSeq" id="WP_110042842.1">
    <property type="nucleotide sequence ID" value="NZ_CP054609.1"/>
</dbReference>
<protein>
    <submittedName>
        <fullName evidence="3">Acyl-CoA synthetase (AMP-forming)/AMP-acid ligase II</fullName>
    </submittedName>
</protein>
<dbReference type="PANTHER" id="PTHR45527:SF1">
    <property type="entry name" value="FATTY ACID SYNTHASE"/>
    <property type="match status" value="1"/>
</dbReference>
<dbReference type="InterPro" id="IPR000873">
    <property type="entry name" value="AMP-dep_synth/lig_dom"/>
</dbReference>
<reference evidence="3 4" key="1">
    <citation type="submission" date="2018-05" db="EMBL/GenBank/DDBJ databases">
        <title>Genomic Encyclopedia of Type Strains, Phase III (KMG-III): the genomes of soil and plant-associated and newly described type strains.</title>
        <authorList>
            <person name="Whitman W."/>
        </authorList>
    </citation>
    <scope>NUCLEOTIDE SEQUENCE [LARGE SCALE GENOMIC DNA]</scope>
    <source>
        <strain evidence="3 4">CECT 5696</strain>
    </source>
</reference>
<dbReference type="Gene3D" id="3.30.300.30">
    <property type="match status" value="1"/>
</dbReference>
<dbReference type="Proteomes" id="UP000246635">
    <property type="component" value="Unassembled WGS sequence"/>
</dbReference>
<dbReference type="InterPro" id="IPR045851">
    <property type="entry name" value="AMP-bd_C_sf"/>
</dbReference>
<evidence type="ECO:0000256" key="1">
    <source>
        <dbReference type="ARBA" id="ARBA00022737"/>
    </source>
</evidence>
<keyword evidence="3" id="KW-0436">Ligase</keyword>
<dbReference type="EMBL" id="QGTQ01000003">
    <property type="protein sequence ID" value="PWW06132.1"/>
    <property type="molecule type" value="Genomic_DNA"/>
</dbReference>
<dbReference type="Pfam" id="PF00501">
    <property type="entry name" value="AMP-binding"/>
    <property type="match status" value="1"/>
</dbReference>
<gene>
    <name evidence="3" type="ORF">DFQ01_10333</name>
</gene>
<dbReference type="GO" id="GO:0043041">
    <property type="term" value="P:amino acid activation for nonribosomal peptide biosynthetic process"/>
    <property type="evidence" value="ECO:0007669"/>
    <property type="project" value="TreeGrafter"/>
</dbReference>
<proteinExistence type="predicted"/>
<organism evidence="3 4">
    <name type="scientific">Paenibacillus cellulosilyticus</name>
    <dbReference type="NCBI Taxonomy" id="375489"/>
    <lineage>
        <taxon>Bacteria</taxon>
        <taxon>Bacillati</taxon>
        <taxon>Bacillota</taxon>
        <taxon>Bacilli</taxon>
        <taxon>Bacillales</taxon>
        <taxon>Paenibacillaceae</taxon>
        <taxon>Paenibacillus</taxon>
    </lineage>
</organism>
<evidence type="ECO:0000259" key="2">
    <source>
        <dbReference type="Pfam" id="PF00501"/>
    </source>
</evidence>
<dbReference type="GO" id="GO:0005737">
    <property type="term" value="C:cytoplasm"/>
    <property type="evidence" value="ECO:0007669"/>
    <property type="project" value="TreeGrafter"/>
</dbReference>
<keyword evidence="4" id="KW-1185">Reference proteome</keyword>
<dbReference type="Gene3D" id="3.40.50.12780">
    <property type="entry name" value="N-terminal domain of ligase-like"/>
    <property type="match status" value="1"/>
</dbReference>
<evidence type="ECO:0000313" key="4">
    <source>
        <dbReference type="Proteomes" id="UP000246635"/>
    </source>
</evidence>
<dbReference type="PANTHER" id="PTHR45527">
    <property type="entry name" value="NONRIBOSOMAL PEPTIDE SYNTHETASE"/>
    <property type="match status" value="1"/>
</dbReference>
<dbReference type="SUPFAM" id="SSF56801">
    <property type="entry name" value="Acetyl-CoA synthetase-like"/>
    <property type="match status" value="1"/>
</dbReference>